<organism evidence="1 2">
    <name type="scientific">Lithospermum erythrorhizon</name>
    <name type="common">Purple gromwell</name>
    <name type="synonym">Lithospermum officinale var. erythrorhizon</name>
    <dbReference type="NCBI Taxonomy" id="34254"/>
    <lineage>
        <taxon>Eukaryota</taxon>
        <taxon>Viridiplantae</taxon>
        <taxon>Streptophyta</taxon>
        <taxon>Embryophyta</taxon>
        <taxon>Tracheophyta</taxon>
        <taxon>Spermatophyta</taxon>
        <taxon>Magnoliopsida</taxon>
        <taxon>eudicotyledons</taxon>
        <taxon>Gunneridae</taxon>
        <taxon>Pentapetalae</taxon>
        <taxon>asterids</taxon>
        <taxon>lamiids</taxon>
        <taxon>Boraginales</taxon>
        <taxon>Boraginaceae</taxon>
        <taxon>Boraginoideae</taxon>
        <taxon>Lithospermeae</taxon>
        <taxon>Lithospermum</taxon>
    </lineage>
</organism>
<proteinExistence type="predicted"/>
<dbReference type="EMBL" id="BAABME010000582">
    <property type="protein sequence ID" value="GAA0143956.1"/>
    <property type="molecule type" value="Genomic_DNA"/>
</dbReference>
<dbReference type="Proteomes" id="UP001454036">
    <property type="component" value="Unassembled WGS sequence"/>
</dbReference>
<comment type="caution">
    <text evidence="1">The sequence shown here is derived from an EMBL/GenBank/DDBJ whole genome shotgun (WGS) entry which is preliminary data.</text>
</comment>
<evidence type="ECO:0000313" key="2">
    <source>
        <dbReference type="Proteomes" id="UP001454036"/>
    </source>
</evidence>
<name>A0AAV3NXX1_LITER</name>
<reference evidence="1 2" key="1">
    <citation type="submission" date="2024-01" db="EMBL/GenBank/DDBJ databases">
        <title>The complete chloroplast genome sequence of Lithospermum erythrorhizon: insights into the phylogenetic relationship among Boraginaceae species and the maternal lineages of purple gromwells.</title>
        <authorList>
            <person name="Okada T."/>
            <person name="Watanabe K."/>
        </authorList>
    </citation>
    <scope>NUCLEOTIDE SEQUENCE [LARGE SCALE GENOMIC DNA]</scope>
</reference>
<gene>
    <name evidence="1" type="ORF">LIER_04520</name>
</gene>
<sequence>MKGSQKKGHDCYLASTKRIRAQTKVGATIGEVERPRSRNVCTLEVPGENPKKGRTREEIQSIRFDERDLKKFFRIGTTLGAEYETILIRVLKEYRDIFA</sequence>
<protein>
    <submittedName>
        <fullName evidence="1">Uncharacterized protein</fullName>
    </submittedName>
</protein>
<evidence type="ECO:0000313" key="1">
    <source>
        <dbReference type="EMBL" id="GAA0143956.1"/>
    </source>
</evidence>
<keyword evidence="2" id="KW-1185">Reference proteome</keyword>
<dbReference type="AlphaFoldDB" id="A0AAV3NXX1"/>
<accession>A0AAV3NXX1</accession>